<protein>
    <submittedName>
        <fullName evidence="3">Acyl-CoA thioester hydrolase</fullName>
    </submittedName>
</protein>
<reference evidence="3" key="1">
    <citation type="submission" date="2018-07" db="EMBL/GenBank/DDBJ databases">
        <authorList>
            <person name="Quirk P.G."/>
            <person name="Krulwich T.A."/>
        </authorList>
    </citation>
    <scope>NUCLEOTIDE SEQUENCE</scope>
</reference>
<dbReference type="EMBL" id="UIDG01000176">
    <property type="protein sequence ID" value="SUS06236.1"/>
    <property type="molecule type" value="Genomic_DNA"/>
</dbReference>
<dbReference type="AlphaFoldDB" id="A0A380TD65"/>
<dbReference type="CDD" id="cd00586">
    <property type="entry name" value="4HBT"/>
    <property type="match status" value="1"/>
</dbReference>
<dbReference type="Pfam" id="PF13279">
    <property type="entry name" value="4HBT_2"/>
    <property type="match status" value="1"/>
</dbReference>
<organism evidence="3">
    <name type="scientific">metagenome</name>
    <dbReference type="NCBI Taxonomy" id="256318"/>
    <lineage>
        <taxon>unclassified sequences</taxon>
        <taxon>metagenomes</taxon>
    </lineage>
</organism>
<dbReference type="GO" id="GO:0047617">
    <property type="term" value="F:fatty acyl-CoA hydrolase activity"/>
    <property type="evidence" value="ECO:0007669"/>
    <property type="project" value="TreeGrafter"/>
</dbReference>
<dbReference type="InterPro" id="IPR050563">
    <property type="entry name" value="4-hydroxybenzoyl-CoA_TE"/>
</dbReference>
<dbReference type="PANTHER" id="PTHR31793">
    <property type="entry name" value="4-HYDROXYBENZOYL-COA THIOESTERASE FAMILY MEMBER"/>
    <property type="match status" value="1"/>
</dbReference>
<comment type="similarity">
    <text evidence="1">Belongs to the 4-hydroxybenzoyl-CoA thioesterase family.</text>
</comment>
<proteinExistence type="inferred from homology"/>
<dbReference type="Gene3D" id="3.10.129.10">
    <property type="entry name" value="Hotdog Thioesterase"/>
    <property type="match status" value="1"/>
</dbReference>
<dbReference type="PANTHER" id="PTHR31793:SF27">
    <property type="entry name" value="NOVEL THIOESTERASE SUPERFAMILY DOMAIN AND SAPOSIN A-TYPE DOMAIN CONTAINING PROTEIN (0610012H03RIK)"/>
    <property type="match status" value="1"/>
</dbReference>
<keyword evidence="2 3" id="KW-0378">Hydrolase</keyword>
<evidence type="ECO:0000256" key="1">
    <source>
        <dbReference type="ARBA" id="ARBA00005953"/>
    </source>
</evidence>
<dbReference type="InterPro" id="IPR029069">
    <property type="entry name" value="HotDog_dom_sf"/>
</dbReference>
<sequence>MTSPPETRRFTPPTLDAFPLRTHEKLRYADTDRQGHINNAVFATMLETGRVELLYNSERPLAEPGCSFVIARLVLDFLAEMKWPGRIDIGTRITAVGRSSTTLNQALFQDGNCVATATTVIVNVNGTGRGQPFSQRALETLKLYRPAGSH</sequence>
<name>A0A380TD65_9ZZZZ</name>
<accession>A0A380TD65</accession>
<evidence type="ECO:0000256" key="2">
    <source>
        <dbReference type="ARBA" id="ARBA00022801"/>
    </source>
</evidence>
<evidence type="ECO:0000313" key="3">
    <source>
        <dbReference type="EMBL" id="SUS06236.1"/>
    </source>
</evidence>
<gene>
    <name evidence="3" type="ORF">DF3PB_2570005</name>
</gene>
<dbReference type="SUPFAM" id="SSF54637">
    <property type="entry name" value="Thioesterase/thiol ester dehydrase-isomerase"/>
    <property type="match status" value="1"/>
</dbReference>